<protein>
    <recommendedName>
        <fullName evidence="3">DUF2946 domain-containing protein</fullName>
    </recommendedName>
</protein>
<evidence type="ECO:0000313" key="2">
    <source>
        <dbReference type="Proteomes" id="UP000290244"/>
    </source>
</evidence>
<keyword evidence="2" id="KW-1185">Reference proteome</keyword>
<accession>A0A4V0ZG91</accession>
<dbReference type="OrthoDB" id="6293808at2"/>
<dbReference type="Proteomes" id="UP000290244">
    <property type="component" value="Chromosome"/>
</dbReference>
<dbReference type="RefSeq" id="WP_130602668.1">
    <property type="nucleotide sequence ID" value="NZ_CP034759.1"/>
</dbReference>
<dbReference type="KEGG" id="lsd:EMK97_12500"/>
<sequence>MNTNLAVKILLIISIILQSFIAVSASMETHQLDVEHLQTIHDHQRDHAPQLENDKEHDMDDCHHCGHCNGNHSSWILVKAFAANLSLHHSNNFNKLTLLPLGISNRLYRPPIA</sequence>
<gene>
    <name evidence="1" type="ORF">EMK97_12500</name>
</gene>
<name>A0A4V0ZG91_9GAMM</name>
<reference evidence="1 2" key="1">
    <citation type="submission" date="2018-12" db="EMBL/GenBank/DDBJ databases">
        <title>Complete genome of Litorilituus sediminis.</title>
        <authorList>
            <person name="Liu A."/>
            <person name="Rong J."/>
        </authorList>
    </citation>
    <scope>NUCLEOTIDE SEQUENCE [LARGE SCALE GENOMIC DNA]</scope>
    <source>
        <strain evidence="1 2">JCM 17549</strain>
    </source>
</reference>
<dbReference type="EMBL" id="CP034759">
    <property type="protein sequence ID" value="QBG36480.1"/>
    <property type="molecule type" value="Genomic_DNA"/>
</dbReference>
<proteinExistence type="predicted"/>
<evidence type="ECO:0008006" key="3">
    <source>
        <dbReference type="Google" id="ProtNLM"/>
    </source>
</evidence>
<evidence type="ECO:0000313" key="1">
    <source>
        <dbReference type="EMBL" id="QBG36480.1"/>
    </source>
</evidence>
<organism evidence="1 2">
    <name type="scientific">Litorilituus sediminis</name>
    <dbReference type="NCBI Taxonomy" id="718192"/>
    <lineage>
        <taxon>Bacteria</taxon>
        <taxon>Pseudomonadati</taxon>
        <taxon>Pseudomonadota</taxon>
        <taxon>Gammaproteobacteria</taxon>
        <taxon>Alteromonadales</taxon>
        <taxon>Colwelliaceae</taxon>
        <taxon>Litorilituus</taxon>
    </lineage>
</organism>
<dbReference type="AlphaFoldDB" id="A0A4V0ZG91"/>